<dbReference type="SUPFAM" id="SSF50685">
    <property type="entry name" value="Barwin-like endoglucanases"/>
    <property type="match status" value="1"/>
</dbReference>
<dbReference type="Gene3D" id="2.40.40.10">
    <property type="entry name" value="RlpA-like domain"/>
    <property type="match status" value="1"/>
</dbReference>
<protein>
    <recommendedName>
        <fullName evidence="3">Probable endolytic peptidoglycan transglycosylase RlpA</fullName>
        <ecNumber evidence="3">4.2.2.-</ecNumber>
    </recommendedName>
</protein>
<keyword evidence="2 3" id="KW-0961">Cell wall biogenesis/degradation</keyword>
<dbReference type="Pfam" id="PF03330">
    <property type="entry name" value="DPBB_1"/>
    <property type="match status" value="1"/>
</dbReference>
<dbReference type="EMBL" id="CP002452">
    <property type="protein sequence ID" value="ADV46394.1"/>
    <property type="molecule type" value="Genomic_DNA"/>
</dbReference>
<evidence type="ECO:0000313" key="6">
    <source>
        <dbReference type="EMBL" id="ADV46394.1"/>
    </source>
</evidence>
<evidence type="ECO:0000256" key="2">
    <source>
        <dbReference type="ARBA" id="ARBA00023316"/>
    </source>
</evidence>
<accession>E6WY20</accession>
<dbReference type="EC" id="4.2.2.-" evidence="3"/>
<dbReference type="InterPro" id="IPR034718">
    <property type="entry name" value="RlpA"/>
</dbReference>
<dbReference type="NCBIfam" id="TIGR00413">
    <property type="entry name" value="rlpA"/>
    <property type="match status" value="1"/>
</dbReference>
<evidence type="ECO:0000313" key="7">
    <source>
        <dbReference type="Proteomes" id="UP000008633"/>
    </source>
</evidence>
<dbReference type="RefSeq" id="WP_013554085.1">
    <property type="nucleotide sequence ID" value="NC_014935.1"/>
</dbReference>
<comment type="function">
    <text evidence="3">Lytic transglycosylase with a strong preference for naked glycan strands that lack stem peptides.</text>
</comment>
<proteinExistence type="inferred from homology"/>
<dbReference type="Proteomes" id="UP000008633">
    <property type="component" value="Chromosome"/>
</dbReference>
<keyword evidence="1 3" id="KW-0456">Lyase</keyword>
<dbReference type="PANTHER" id="PTHR34183">
    <property type="entry name" value="ENDOLYTIC PEPTIDOGLYCAN TRANSGLYCOSYLASE RLPA"/>
    <property type="match status" value="1"/>
</dbReference>
<dbReference type="OrthoDB" id="9779128at2"/>
<dbReference type="InterPro" id="IPR009009">
    <property type="entry name" value="RlpA-like_DPBB"/>
</dbReference>
<dbReference type="AlphaFoldDB" id="E6WY20"/>
<dbReference type="STRING" id="749222.Nitsa_1141"/>
<evidence type="ECO:0000256" key="1">
    <source>
        <dbReference type="ARBA" id="ARBA00023239"/>
    </source>
</evidence>
<dbReference type="eggNOG" id="COG0797">
    <property type="taxonomic scope" value="Bacteria"/>
</dbReference>
<dbReference type="InterPro" id="IPR036908">
    <property type="entry name" value="RlpA-like_sf"/>
</dbReference>
<comment type="similarity">
    <text evidence="3 4">Belongs to the RlpA family.</text>
</comment>
<evidence type="ECO:0000256" key="4">
    <source>
        <dbReference type="RuleBase" id="RU003495"/>
    </source>
</evidence>
<organism evidence="6 7">
    <name type="scientific">Nitratifractor salsuginis (strain DSM 16511 / JCM 12458 / E9I37-1)</name>
    <dbReference type="NCBI Taxonomy" id="749222"/>
    <lineage>
        <taxon>Bacteria</taxon>
        <taxon>Pseudomonadati</taxon>
        <taxon>Campylobacterota</taxon>
        <taxon>Epsilonproteobacteria</taxon>
        <taxon>Campylobacterales</taxon>
        <taxon>Sulfurovaceae</taxon>
        <taxon>Nitratifractor</taxon>
    </lineage>
</organism>
<evidence type="ECO:0000259" key="5">
    <source>
        <dbReference type="Pfam" id="PF03330"/>
    </source>
</evidence>
<dbReference type="CDD" id="cd22268">
    <property type="entry name" value="DPBB_RlpA-like"/>
    <property type="match status" value="1"/>
</dbReference>
<dbReference type="PANTHER" id="PTHR34183:SF1">
    <property type="entry name" value="ENDOLYTIC PEPTIDOGLYCAN TRANSGLYCOSYLASE RLPA"/>
    <property type="match status" value="1"/>
</dbReference>
<keyword evidence="6" id="KW-0449">Lipoprotein</keyword>
<reference evidence="6 7" key="1">
    <citation type="journal article" date="2011" name="Stand. Genomic Sci.">
        <title>Complete genome sequence of Nitratifractor salsuginis type strain (E9I37-1).</title>
        <authorList>
            <person name="Anderson I."/>
            <person name="Sikorski J."/>
            <person name="Zeytun A."/>
            <person name="Nolan M."/>
            <person name="Lapidus A."/>
            <person name="Lucas S."/>
            <person name="Hammon N."/>
            <person name="Deshpande S."/>
            <person name="Cheng J.F."/>
            <person name="Tapia R."/>
            <person name="Han C."/>
            <person name="Goodwin L."/>
            <person name="Pitluck S."/>
            <person name="Liolios K."/>
            <person name="Pagani I."/>
            <person name="Ivanova N."/>
            <person name="Huntemann M."/>
            <person name="Mavromatis K."/>
            <person name="Ovchinikova G."/>
            <person name="Pati A."/>
            <person name="Chen A."/>
            <person name="Palaniappan K."/>
            <person name="Land M."/>
            <person name="Hauser L."/>
            <person name="Brambilla E.M."/>
            <person name="Ngatchou-Djao O.D."/>
            <person name="Rohde M."/>
            <person name="Tindall B.J."/>
            <person name="Goker M."/>
            <person name="Detter J.C."/>
            <person name="Woyke T."/>
            <person name="Bristow J."/>
            <person name="Eisen J.A."/>
            <person name="Markowitz V."/>
            <person name="Hugenholtz P."/>
            <person name="Klenk H.P."/>
            <person name="Kyrpides N.C."/>
        </authorList>
    </citation>
    <scope>NUCLEOTIDE SEQUENCE [LARGE SCALE GENOMIC DNA]</scope>
    <source>
        <strain evidence="7">DSM 16511 / JCM 12458 / E9I37-1</strain>
    </source>
</reference>
<keyword evidence="7" id="KW-1185">Reference proteome</keyword>
<dbReference type="KEGG" id="nsa:Nitsa_1141"/>
<reference evidence="7" key="2">
    <citation type="submission" date="2011-01" db="EMBL/GenBank/DDBJ databases">
        <title>The complete genome of Nitratifractor salsuginis DSM 16511.</title>
        <authorList>
            <consortium name="US DOE Joint Genome Institute (JGI-PGF)"/>
            <person name="Lucas S."/>
            <person name="Copeland A."/>
            <person name="Lapidus A."/>
            <person name="Bruce D."/>
            <person name="Goodwin L."/>
            <person name="Pitluck S."/>
            <person name="Kyrpides N."/>
            <person name="Mavromatis K."/>
            <person name="Ivanova N."/>
            <person name="Mikhailova N."/>
            <person name="Zeytun A."/>
            <person name="Detter J.C."/>
            <person name="Tapia R."/>
            <person name="Han C."/>
            <person name="Land M."/>
            <person name="Hauser L."/>
            <person name="Markowitz V."/>
            <person name="Cheng J.-F."/>
            <person name="Hugenholtz P."/>
            <person name="Woyke T."/>
            <person name="Wu D."/>
            <person name="Tindall B."/>
            <person name="Schuetze A."/>
            <person name="Brambilla E."/>
            <person name="Klenk H.-P."/>
            <person name="Eisen J.A."/>
        </authorList>
    </citation>
    <scope>NUCLEOTIDE SEQUENCE [LARGE SCALE GENOMIC DNA]</scope>
    <source>
        <strain evidence="7">DSM 16511 / JCM 12458 / E9I37-1</strain>
    </source>
</reference>
<feature type="domain" description="RlpA-like protein double-psi beta-barrel" evidence="5">
    <location>
        <begin position="33"/>
        <end position="119"/>
    </location>
</feature>
<dbReference type="GO" id="GO:0000270">
    <property type="term" value="P:peptidoglycan metabolic process"/>
    <property type="evidence" value="ECO:0007669"/>
    <property type="project" value="UniProtKB-UniRule"/>
</dbReference>
<sequence length="125" mass="13820">MPRLFSLIILIFISTLWGCGESPRPKARRFYVGLASHYGPEWEGRRTASGEIFHNKAMTAAHKTLPFGTRVRVTLLSTGKSVTVRINDRGPFVKGRIIDLSDEAARRIGMGSRGVAPVRLEVLGN</sequence>
<dbReference type="HOGENOM" id="CLU_042923_7_2_7"/>
<evidence type="ECO:0000256" key="3">
    <source>
        <dbReference type="HAMAP-Rule" id="MF_02071"/>
    </source>
</evidence>
<dbReference type="GO" id="GO:0008932">
    <property type="term" value="F:lytic endotransglycosylase activity"/>
    <property type="evidence" value="ECO:0007669"/>
    <property type="project" value="UniProtKB-UniRule"/>
</dbReference>
<name>E6WY20_NITSE</name>
<dbReference type="InterPro" id="IPR012997">
    <property type="entry name" value="RplA"/>
</dbReference>
<dbReference type="GO" id="GO:0071555">
    <property type="term" value="P:cell wall organization"/>
    <property type="evidence" value="ECO:0007669"/>
    <property type="project" value="UniProtKB-KW"/>
</dbReference>
<dbReference type="HAMAP" id="MF_02071">
    <property type="entry name" value="RlpA"/>
    <property type="match status" value="1"/>
</dbReference>
<gene>
    <name evidence="3" type="primary">rlpA</name>
    <name evidence="6" type="ordered locus">Nitsa_1141</name>
</gene>